<dbReference type="GO" id="GO:0009507">
    <property type="term" value="C:chloroplast"/>
    <property type="evidence" value="ECO:0007669"/>
    <property type="project" value="TreeGrafter"/>
</dbReference>
<evidence type="ECO:0000313" key="7">
    <source>
        <dbReference type="EMBL" id="KAH9298686.1"/>
    </source>
</evidence>
<dbReference type="GO" id="GO:0046872">
    <property type="term" value="F:metal ion binding"/>
    <property type="evidence" value="ECO:0007669"/>
    <property type="project" value="UniProtKB-KW"/>
</dbReference>
<reference evidence="7 8" key="1">
    <citation type="journal article" date="2021" name="Nat. Plants">
        <title>The Taxus genome provides insights into paclitaxel biosynthesis.</title>
        <authorList>
            <person name="Xiong X."/>
            <person name="Gou J."/>
            <person name="Liao Q."/>
            <person name="Li Y."/>
            <person name="Zhou Q."/>
            <person name="Bi G."/>
            <person name="Li C."/>
            <person name="Du R."/>
            <person name="Wang X."/>
            <person name="Sun T."/>
            <person name="Guo L."/>
            <person name="Liang H."/>
            <person name="Lu P."/>
            <person name="Wu Y."/>
            <person name="Zhang Z."/>
            <person name="Ro D.K."/>
            <person name="Shang Y."/>
            <person name="Huang S."/>
            <person name="Yan J."/>
        </authorList>
    </citation>
    <scope>NUCLEOTIDE SEQUENCE [LARGE SCALE GENOMIC DNA]</scope>
    <source>
        <strain evidence="7">Ta-2019</strain>
    </source>
</reference>
<keyword evidence="2 6" id="KW-0479">Metal-binding</keyword>
<evidence type="ECO:0000256" key="4">
    <source>
        <dbReference type="ARBA" id="ARBA00023002"/>
    </source>
</evidence>
<evidence type="ECO:0008006" key="9">
    <source>
        <dbReference type="Google" id="ProtNLM"/>
    </source>
</evidence>
<accession>A0AA38CBP4</accession>
<comment type="similarity">
    <text evidence="1">Belongs to the carotenoid oxygenase family.</text>
</comment>
<evidence type="ECO:0000256" key="3">
    <source>
        <dbReference type="ARBA" id="ARBA00022964"/>
    </source>
</evidence>
<dbReference type="EMBL" id="JAHRHJ020000010">
    <property type="protein sequence ID" value="KAH9298686.1"/>
    <property type="molecule type" value="Genomic_DNA"/>
</dbReference>
<feature type="binding site" evidence="6">
    <location>
        <position position="261"/>
    </location>
    <ligand>
        <name>Fe cation</name>
        <dbReference type="ChEBI" id="CHEBI:24875"/>
        <note>catalytic</note>
    </ligand>
</feature>
<dbReference type="Proteomes" id="UP000824469">
    <property type="component" value="Unassembled WGS sequence"/>
</dbReference>
<keyword evidence="3" id="KW-0223">Dioxygenase</keyword>
<dbReference type="GO" id="GO:0010436">
    <property type="term" value="F:carotenoid dioxygenase activity"/>
    <property type="evidence" value="ECO:0007669"/>
    <property type="project" value="TreeGrafter"/>
</dbReference>
<keyword evidence="4" id="KW-0560">Oxidoreductase</keyword>
<evidence type="ECO:0000256" key="5">
    <source>
        <dbReference type="ARBA" id="ARBA00023004"/>
    </source>
</evidence>
<dbReference type="AlphaFoldDB" id="A0AA38CBP4"/>
<gene>
    <name evidence="7" type="ORF">KI387_030368</name>
</gene>
<name>A0AA38CBP4_TAXCH</name>
<comment type="caution">
    <text evidence="7">The sequence shown here is derived from an EMBL/GenBank/DDBJ whole genome shotgun (WGS) entry which is preliminary data.</text>
</comment>
<keyword evidence="8" id="KW-1185">Reference proteome</keyword>
<evidence type="ECO:0000256" key="2">
    <source>
        <dbReference type="ARBA" id="ARBA00022723"/>
    </source>
</evidence>
<dbReference type="PANTHER" id="PTHR10543">
    <property type="entry name" value="BETA-CAROTENE DIOXYGENASE"/>
    <property type="match status" value="1"/>
</dbReference>
<feature type="non-terminal residue" evidence="7">
    <location>
        <position position="1"/>
    </location>
</feature>
<protein>
    <recommendedName>
        <fullName evidence="9">Carotenoid cleavage dioxygenase</fullName>
    </recommendedName>
</protein>
<organism evidence="7 8">
    <name type="scientific">Taxus chinensis</name>
    <name type="common">Chinese yew</name>
    <name type="synonym">Taxus wallichiana var. chinensis</name>
    <dbReference type="NCBI Taxonomy" id="29808"/>
    <lineage>
        <taxon>Eukaryota</taxon>
        <taxon>Viridiplantae</taxon>
        <taxon>Streptophyta</taxon>
        <taxon>Embryophyta</taxon>
        <taxon>Tracheophyta</taxon>
        <taxon>Spermatophyta</taxon>
        <taxon>Pinopsida</taxon>
        <taxon>Pinidae</taxon>
        <taxon>Conifers II</taxon>
        <taxon>Cupressales</taxon>
        <taxon>Taxaceae</taxon>
        <taxon>Taxus</taxon>
    </lineage>
</organism>
<keyword evidence="5 6" id="KW-0408">Iron</keyword>
<dbReference type="GO" id="GO:0016121">
    <property type="term" value="P:carotene catabolic process"/>
    <property type="evidence" value="ECO:0007669"/>
    <property type="project" value="TreeGrafter"/>
</dbReference>
<proteinExistence type="inferred from homology"/>
<dbReference type="InterPro" id="IPR004294">
    <property type="entry name" value="Carotenoid_Oase"/>
</dbReference>
<dbReference type="PANTHER" id="PTHR10543:SF24">
    <property type="entry name" value="CAROTENOID ISOMEROOXYGENASE"/>
    <property type="match status" value="1"/>
</dbReference>
<dbReference type="Pfam" id="PF03055">
    <property type="entry name" value="RPE65"/>
    <property type="match status" value="2"/>
</dbReference>
<sequence length="396" mass="44146">DDHVISCLKMTLVDVQRPQVLLGRNGNNGFLTQPKSQSYNLQYLRGSNVLVKSKLSGSLKIAAAMSMQCQVKDSKTLPVKYPNLLAWENVKQERWEGELEVDVHIPLWLNGTYLRNGPGMFDIGDYRSKSLFDGYATLVRLHFENGRLTAGHAQLQSDAYKAAKKNKNIHHREFSTLPKPSNIFKTIGNVLFTLIPESTNHVHNGPTQSGYPMVFDKELITVLPDLINCGYNVIRMLAGTNERTLIGKVNCRSGPTPGWVHSFVVTDNYVVVPEMPMKYALDNMLKGDLLKWHPDSKAFMHIICKETGETLDLKEKIEKNNWHLGGSIPSQPIFIGQPGAEEEDDGVVISLVSDKDGDGFALVLDGSTFIEIAHAKLPYGLPYGLHGCWVPSPQYT</sequence>
<evidence type="ECO:0000313" key="8">
    <source>
        <dbReference type="Proteomes" id="UP000824469"/>
    </source>
</evidence>
<evidence type="ECO:0000256" key="6">
    <source>
        <dbReference type="PIRSR" id="PIRSR604294-1"/>
    </source>
</evidence>
<evidence type="ECO:0000256" key="1">
    <source>
        <dbReference type="ARBA" id="ARBA00006787"/>
    </source>
</evidence>
<comment type="cofactor">
    <cofactor evidence="6">
        <name>Fe(2+)</name>
        <dbReference type="ChEBI" id="CHEBI:29033"/>
    </cofactor>
    <text evidence="6">Binds 1 Fe(2+) ion per subunit.</text>
</comment>